<dbReference type="GO" id="GO:0005886">
    <property type="term" value="C:plasma membrane"/>
    <property type="evidence" value="ECO:0007669"/>
    <property type="project" value="UniProtKB-SubCell"/>
</dbReference>
<dbReference type="AlphaFoldDB" id="A0A5S5BS99"/>
<dbReference type="InterPro" id="IPR002528">
    <property type="entry name" value="MATE_fam"/>
</dbReference>
<dbReference type="Pfam" id="PF01554">
    <property type="entry name" value="MatE"/>
    <property type="match status" value="2"/>
</dbReference>
<dbReference type="EMBL" id="VNHS01000013">
    <property type="protein sequence ID" value="TYP69804.1"/>
    <property type="molecule type" value="Genomic_DNA"/>
</dbReference>
<feature type="transmembrane region" description="Helical" evidence="7">
    <location>
        <begin position="129"/>
        <end position="147"/>
    </location>
</feature>
<keyword evidence="5 7" id="KW-1133">Transmembrane helix</keyword>
<keyword evidence="4 7" id="KW-0812">Transmembrane</keyword>
<dbReference type="GO" id="GO:0015297">
    <property type="term" value="F:antiporter activity"/>
    <property type="evidence" value="ECO:0007669"/>
    <property type="project" value="InterPro"/>
</dbReference>
<sequence length="460" mass="49980">MMKGIDRKFTLWALAWPIFIEVFLQTLLGTVDTLMVSEVSDDAVAVVGFSNQLFNALMTLFITVASGAGILIAQRIGAKREEDARTIAIMSVTVSGAIGLGISAILYLWPQAIARVLQMPDNLMPLADTYISIAGGGMVLTAVMAAFSTAIRNTGNTKGPMYVIIGVNIVHVVMNYGFIYGELGFPQWGLTGVAVSTLASRVIASAVLLVMFLHAFGRKITLPEFLRFDRKLFGEVMRIGWPLGVNMSCWVFTQLLIYTFIAMLGAAELAARTYMNTLESFCFMLGYSFALALQIQVAHLFGASRTRDAYQATFRAMWIGLAVVTVNALVIYLMGSWLLGQFTDDAEIIAIGVTLLGMNLLLQPGKMINMALGNALNAVGDTRFVMFISLGSMWAIAAGCSYITGISLGWGLVGIYGCMIADEYLRGFLSWRRWRSRIWMTRQSNVPADGGTAASGAIQA</sequence>
<reference evidence="8 9" key="1">
    <citation type="submission" date="2019-07" db="EMBL/GenBank/DDBJ databases">
        <title>Genomic Encyclopedia of Type Strains, Phase III (KMG-III): the genomes of soil and plant-associated and newly described type strains.</title>
        <authorList>
            <person name="Whitman W."/>
        </authorList>
    </citation>
    <scope>NUCLEOTIDE SEQUENCE [LARGE SCALE GENOMIC DNA]</scope>
    <source>
        <strain evidence="8 9">BL24</strain>
    </source>
</reference>
<feature type="transmembrane region" description="Helical" evidence="7">
    <location>
        <begin position="384"/>
        <end position="404"/>
    </location>
</feature>
<gene>
    <name evidence="8" type="ORF">BCM02_113136</name>
</gene>
<organism evidence="8 9">
    <name type="scientific">Paenibacillus methanolicus</name>
    <dbReference type="NCBI Taxonomy" id="582686"/>
    <lineage>
        <taxon>Bacteria</taxon>
        <taxon>Bacillati</taxon>
        <taxon>Bacillota</taxon>
        <taxon>Bacilli</taxon>
        <taxon>Bacillales</taxon>
        <taxon>Paenibacillaceae</taxon>
        <taxon>Paenibacillus</taxon>
    </lineage>
</organism>
<name>A0A5S5BS99_9BACL</name>
<dbReference type="GO" id="GO:0042910">
    <property type="term" value="F:xenobiotic transmembrane transporter activity"/>
    <property type="evidence" value="ECO:0007669"/>
    <property type="project" value="InterPro"/>
</dbReference>
<feature type="transmembrane region" description="Helical" evidence="7">
    <location>
        <begin position="284"/>
        <end position="304"/>
    </location>
</feature>
<dbReference type="OrthoDB" id="9806302at2"/>
<feature type="transmembrane region" description="Helical" evidence="7">
    <location>
        <begin position="346"/>
        <end position="363"/>
    </location>
</feature>
<keyword evidence="9" id="KW-1185">Reference proteome</keyword>
<evidence type="ECO:0000256" key="7">
    <source>
        <dbReference type="SAM" id="Phobius"/>
    </source>
</evidence>
<keyword evidence="2" id="KW-0813">Transport</keyword>
<keyword evidence="6 7" id="KW-0472">Membrane</keyword>
<dbReference type="PANTHER" id="PTHR42925">
    <property type="entry name" value="MULTIDRUG AND TOXIN EFFLUX PROTEIN MATE FAMILY"/>
    <property type="match status" value="1"/>
</dbReference>
<feature type="transmembrane region" description="Helical" evidence="7">
    <location>
        <begin position="53"/>
        <end position="74"/>
    </location>
</feature>
<evidence type="ECO:0000256" key="6">
    <source>
        <dbReference type="ARBA" id="ARBA00023136"/>
    </source>
</evidence>
<dbReference type="InterPro" id="IPR048279">
    <property type="entry name" value="MdtK-like"/>
</dbReference>
<dbReference type="PIRSF" id="PIRSF006603">
    <property type="entry name" value="DinF"/>
    <property type="match status" value="1"/>
</dbReference>
<evidence type="ECO:0000256" key="3">
    <source>
        <dbReference type="ARBA" id="ARBA00022475"/>
    </source>
</evidence>
<feature type="transmembrane region" description="Helical" evidence="7">
    <location>
        <begin position="159"/>
        <end position="178"/>
    </location>
</feature>
<dbReference type="CDD" id="cd13134">
    <property type="entry name" value="MATE_like_8"/>
    <property type="match status" value="1"/>
</dbReference>
<feature type="transmembrane region" description="Helical" evidence="7">
    <location>
        <begin position="410"/>
        <end position="429"/>
    </location>
</feature>
<dbReference type="PANTHER" id="PTHR42925:SF2">
    <property type="entry name" value="NA+ DRIVEN MULTIDRUG EFFLUX PUMP"/>
    <property type="match status" value="1"/>
</dbReference>
<evidence type="ECO:0000313" key="9">
    <source>
        <dbReference type="Proteomes" id="UP000323257"/>
    </source>
</evidence>
<dbReference type="Proteomes" id="UP000323257">
    <property type="component" value="Unassembled WGS sequence"/>
</dbReference>
<comment type="caution">
    <text evidence="8">The sequence shown here is derived from an EMBL/GenBank/DDBJ whole genome shotgun (WGS) entry which is preliminary data.</text>
</comment>
<feature type="transmembrane region" description="Helical" evidence="7">
    <location>
        <begin position="86"/>
        <end position="109"/>
    </location>
</feature>
<feature type="transmembrane region" description="Helical" evidence="7">
    <location>
        <begin position="239"/>
        <end position="264"/>
    </location>
</feature>
<evidence type="ECO:0000256" key="4">
    <source>
        <dbReference type="ARBA" id="ARBA00022692"/>
    </source>
</evidence>
<feature type="transmembrane region" description="Helical" evidence="7">
    <location>
        <begin position="198"/>
        <end position="218"/>
    </location>
</feature>
<evidence type="ECO:0000313" key="8">
    <source>
        <dbReference type="EMBL" id="TYP69804.1"/>
    </source>
</evidence>
<accession>A0A5S5BS99</accession>
<protein>
    <submittedName>
        <fullName evidence="8">Putative MATE family efflux protein</fullName>
    </submittedName>
</protein>
<evidence type="ECO:0000256" key="1">
    <source>
        <dbReference type="ARBA" id="ARBA00004651"/>
    </source>
</evidence>
<dbReference type="NCBIfam" id="TIGR00797">
    <property type="entry name" value="matE"/>
    <property type="match status" value="1"/>
</dbReference>
<keyword evidence="3" id="KW-1003">Cell membrane</keyword>
<comment type="subcellular location">
    <subcellularLocation>
        <location evidence="1">Cell membrane</location>
        <topology evidence="1">Multi-pass membrane protein</topology>
    </subcellularLocation>
</comment>
<evidence type="ECO:0000256" key="5">
    <source>
        <dbReference type="ARBA" id="ARBA00022989"/>
    </source>
</evidence>
<dbReference type="InterPro" id="IPR047135">
    <property type="entry name" value="YsiQ"/>
</dbReference>
<proteinExistence type="predicted"/>
<feature type="transmembrane region" description="Helical" evidence="7">
    <location>
        <begin position="316"/>
        <end position="340"/>
    </location>
</feature>
<evidence type="ECO:0000256" key="2">
    <source>
        <dbReference type="ARBA" id="ARBA00022448"/>
    </source>
</evidence>